<accession>A0A329QQ10</accession>
<proteinExistence type="predicted"/>
<dbReference type="EMBL" id="QEVW01000009">
    <property type="protein sequence ID" value="RAW14256.1"/>
    <property type="molecule type" value="Genomic_DNA"/>
</dbReference>
<protein>
    <submittedName>
        <fullName evidence="2">Uncharacterized protein</fullName>
    </submittedName>
</protein>
<keyword evidence="1" id="KW-0812">Transmembrane</keyword>
<dbReference type="Proteomes" id="UP000250642">
    <property type="component" value="Unassembled WGS sequence"/>
</dbReference>
<organism evidence="2 3">
    <name type="scientific">Paenibacillus taichungensis</name>
    <dbReference type="NCBI Taxonomy" id="484184"/>
    <lineage>
        <taxon>Bacteria</taxon>
        <taxon>Bacillati</taxon>
        <taxon>Bacillota</taxon>
        <taxon>Bacilli</taxon>
        <taxon>Bacillales</taxon>
        <taxon>Paenibacillaceae</taxon>
        <taxon>Paenibacillus</taxon>
    </lineage>
</organism>
<evidence type="ECO:0000313" key="3">
    <source>
        <dbReference type="Proteomes" id="UP000250642"/>
    </source>
</evidence>
<reference evidence="2 3" key="1">
    <citation type="submission" date="2018-04" db="EMBL/GenBank/DDBJ databases">
        <title>Paenibacillus taichungensis Genome sequencing and assembly.</title>
        <authorList>
            <person name="Xu J."/>
            <person name="Rensing C."/>
            <person name="Mazhar H.S."/>
        </authorList>
    </citation>
    <scope>NUCLEOTIDE SEQUENCE [LARGE SCALE GENOMIC DNA]</scope>
    <source>
        <strain evidence="2 3">NC1</strain>
    </source>
</reference>
<name>A0A329QQ10_9BACL</name>
<feature type="transmembrane region" description="Helical" evidence="1">
    <location>
        <begin position="6"/>
        <end position="28"/>
    </location>
</feature>
<keyword evidence="1" id="KW-1133">Transmembrane helix</keyword>
<sequence length="59" mass="6953">MNLKIFLKYFLGFFLLCSLSFIVFNMIIRHKTWDEIDHMINIFSATIISLIVGISKARE</sequence>
<evidence type="ECO:0000256" key="1">
    <source>
        <dbReference type="SAM" id="Phobius"/>
    </source>
</evidence>
<gene>
    <name evidence="2" type="ORF">DC345_14905</name>
</gene>
<comment type="caution">
    <text evidence="2">The sequence shown here is derived from an EMBL/GenBank/DDBJ whole genome shotgun (WGS) entry which is preliminary data.</text>
</comment>
<dbReference type="AlphaFoldDB" id="A0A329QQ10"/>
<feature type="transmembrane region" description="Helical" evidence="1">
    <location>
        <begin position="40"/>
        <end position="57"/>
    </location>
</feature>
<keyword evidence="1" id="KW-0472">Membrane</keyword>
<evidence type="ECO:0000313" key="2">
    <source>
        <dbReference type="EMBL" id="RAW14256.1"/>
    </source>
</evidence>